<feature type="chain" id="PRO_5003821427" evidence="2">
    <location>
        <begin position="18"/>
        <end position="116"/>
    </location>
</feature>
<reference evidence="3 4" key="1">
    <citation type="submission" date="2011-08" db="EMBL/GenBank/DDBJ databases">
        <authorList>
            <person name="Liu Z.J."/>
            <person name="Shi F.L."/>
            <person name="Lu J.Q."/>
            <person name="Li M."/>
            <person name="Wang Z.L."/>
        </authorList>
    </citation>
    <scope>NUCLEOTIDE SEQUENCE [LARGE SCALE GENOMIC DNA]</scope>
    <source>
        <strain evidence="3 4">USNM 41457</strain>
    </source>
</reference>
<comment type="caution">
    <text evidence="3">The sequence shown here is derived from an EMBL/GenBank/DDBJ whole genome shotgun (WGS) entry which is preliminary data.</text>
</comment>
<feature type="region of interest" description="Disordered" evidence="1">
    <location>
        <begin position="73"/>
        <end position="116"/>
    </location>
</feature>
<proteinExistence type="predicted"/>
<evidence type="ECO:0000256" key="1">
    <source>
        <dbReference type="SAM" id="MobiDB-lite"/>
    </source>
</evidence>
<dbReference type="Proteomes" id="UP000003163">
    <property type="component" value="Unassembled WGS sequence"/>
</dbReference>
<keyword evidence="2" id="KW-0732">Signal</keyword>
<dbReference type="HOGENOM" id="CLU_2096837_0_0_1"/>
<keyword evidence="4" id="KW-1185">Reference proteome</keyword>
<gene>
    <name evidence="3" type="ORF">EDEG_02004</name>
</gene>
<dbReference type="InParanoid" id="J9D843"/>
<name>J9D843_EDHAE</name>
<accession>J9D843</accession>
<evidence type="ECO:0000313" key="4">
    <source>
        <dbReference type="Proteomes" id="UP000003163"/>
    </source>
</evidence>
<organism evidence="3 4">
    <name type="scientific">Edhazardia aedis (strain USNM 41457)</name>
    <name type="common">Microsporidian parasite</name>
    <dbReference type="NCBI Taxonomy" id="1003232"/>
    <lineage>
        <taxon>Eukaryota</taxon>
        <taxon>Fungi</taxon>
        <taxon>Fungi incertae sedis</taxon>
        <taxon>Microsporidia</taxon>
        <taxon>Edhazardia</taxon>
    </lineage>
</organism>
<dbReference type="AlphaFoldDB" id="J9D843"/>
<dbReference type="EMBL" id="AFBI03000032">
    <property type="protein sequence ID" value="EJW03674.1"/>
    <property type="molecule type" value="Genomic_DNA"/>
</dbReference>
<protein>
    <submittedName>
        <fullName evidence="3">Uncharacterized protein</fullName>
    </submittedName>
</protein>
<sequence length="116" mass="13296">MIKTIYILSIYICSILSETPTKEDIEKQMEKVYEVVVFQGVGENKKLIAAVLHVDNVEDGVKEMGDKIKKMIEDKELTVEEGDKKDEEGDKKGEEGDKKEEEDEGDKKDEKKEDKK</sequence>
<evidence type="ECO:0000313" key="3">
    <source>
        <dbReference type="EMBL" id="EJW03674.1"/>
    </source>
</evidence>
<dbReference type="VEuPathDB" id="MicrosporidiaDB:EDEG_02004"/>
<reference evidence="4" key="2">
    <citation type="submission" date="2015-07" db="EMBL/GenBank/DDBJ databases">
        <title>Contrasting host-pathogen interactions and genome evolution in two generalist and specialist microsporidian pathogens of mosquitoes.</title>
        <authorList>
            <consortium name="The Broad Institute Genomics Platform"/>
            <consortium name="The Broad Institute Genome Sequencing Center for Infectious Disease"/>
            <person name="Cuomo C.A."/>
            <person name="Sanscrainte N.D."/>
            <person name="Goldberg J.M."/>
            <person name="Heiman D."/>
            <person name="Young S."/>
            <person name="Zeng Q."/>
            <person name="Becnel J.J."/>
            <person name="Birren B.W."/>
        </authorList>
    </citation>
    <scope>NUCLEOTIDE SEQUENCE [LARGE SCALE GENOMIC DNA]</scope>
    <source>
        <strain evidence="4">USNM 41457</strain>
    </source>
</reference>
<feature type="signal peptide" evidence="2">
    <location>
        <begin position="1"/>
        <end position="17"/>
    </location>
</feature>
<evidence type="ECO:0000256" key="2">
    <source>
        <dbReference type="SAM" id="SignalP"/>
    </source>
</evidence>